<evidence type="ECO:0000256" key="4">
    <source>
        <dbReference type="ARBA" id="ARBA00022692"/>
    </source>
</evidence>
<evidence type="ECO:0000256" key="1">
    <source>
        <dbReference type="ARBA" id="ARBA00004651"/>
    </source>
</evidence>
<name>A0A7W4TP40_KINRA</name>
<evidence type="ECO:0000256" key="2">
    <source>
        <dbReference type="ARBA" id="ARBA00010792"/>
    </source>
</evidence>
<dbReference type="GO" id="GO:0005886">
    <property type="term" value="C:plasma membrane"/>
    <property type="evidence" value="ECO:0007669"/>
    <property type="project" value="UniProtKB-SubCell"/>
</dbReference>
<accession>A0A7W4TP40</accession>
<comment type="similarity">
    <text evidence="2 7">Belongs to the DedA family.</text>
</comment>
<dbReference type="EMBL" id="JACHVY010000003">
    <property type="protein sequence ID" value="MBB2902528.1"/>
    <property type="molecule type" value="Genomic_DNA"/>
</dbReference>
<feature type="domain" description="VTT" evidence="9">
    <location>
        <begin position="59"/>
        <end position="186"/>
    </location>
</feature>
<evidence type="ECO:0000256" key="3">
    <source>
        <dbReference type="ARBA" id="ARBA00022475"/>
    </source>
</evidence>
<feature type="region of interest" description="Disordered" evidence="8">
    <location>
        <begin position="226"/>
        <end position="246"/>
    </location>
</feature>
<keyword evidence="3 7" id="KW-1003">Cell membrane</keyword>
<dbReference type="InterPro" id="IPR032816">
    <property type="entry name" value="VTT_dom"/>
</dbReference>
<dbReference type="PANTHER" id="PTHR30353">
    <property type="entry name" value="INNER MEMBRANE PROTEIN DEDA-RELATED"/>
    <property type="match status" value="1"/>
</dbReference>
<organism evidence="10 11">
    <name type="scientific">Kineococcus radiotolerans</name>
    <dbReference type="NCBI Taxonomy" id="131568"/>
    <lineage>
        <taxon>Bacteria</taxon>
        <taxon>Bacillati</taxon>
        <taxon>Actinomycetota</taxon>
        <taxon>Actinomycetes</taxon>
        <taxon>Kineosporiales</taxon>
        <taxon>Kineosporiaceae</taxon>
        <taxon>Kineococcus</taxon>
    </lineage>
</organism>
<feature type="transmembrane region" description="Helical" evidence="7">
    <location>
        <begin position="138"/>
        <end position="159"/>
    </location>
</feature>
<dbReference type="Pfam" id="PF09335">
    <property type="entry name" value="VTT_dom"/>
    <property type="match status" value="1"/>
</dbReference>
<feature type="transmembrane region" description="Helical" evidence="7">
    <location>
        <begin position="166"/>
        <end position="188"/>
    </location>
</feature>
<evidence type="ECO:0000256" key="8">
    <source>
        <dbReference type="SAM" id="MobiDB-lite"/>
    </source>
</evidence>
<keyword evidence="6 7" id="KW-0472">Membrane</keyword>
<gene>
    <name evidence="10" type="ORF">FHR75_003359</name>
</gene>
<evidence type="ECO:0000259" key="9">
    <source>
        <dbReference type="Pfam" id="PF09335"/>
    </source>
</evidence>
<evidence type="ECO:0000313" key="11">
    <source>
        <dbReference type="Proteomes" id="UP000533269"/>
    </source>
</evidence>
<dbReference type="InterPro" id="IPR032818">
    <property type="entry name" value="DedA-like"/>
</dbReference>
<proteinExistence type="inferred from homology"/>
<feature type="transmembrane region" description="Helical" evidence="7">
    <location>
        <begin position="200"/>
        <end position="218"/>
    </location>
</feature>
<evidence type="ECO:0000256" key="7">
    <source>
        <dbReference type="RuleBase" id="RU367016"/>
    </source>
</evidence>
<keyword evidence="4 7" id="KW-0812">Transmembrane</keyword>
<dbReference type="RefSeq" id="WP_183392290.1">
    <property type="nucleotide sequence ID" value="NZ_JACHVY010000003.1"/>
</dbReference>
<sequence length="246" mass="26499">MPLLAEFTTALTTSMPAAAPALLPEWASPEHFLDALGPAALWVSIAIVFVECGLFLFFLPGDSLLFTVGLFTHSDVLKEPLWVSCLLLSVAAFLGNVVGYEIGHKAGPALFDRPGSKLLTPQRIAQTREFFDRFGARAIILARFVPVVRTFITLAAGAGAMPRRTFLTFSAIGAVLWATGITLLGYALGNIRLIRENLELGLLLLVVLSLIPVGIEYLRNRGKDHHRPATLPAQAGGAGKTPETQR</sequence>
<evidence type="ECO:0000256" key="5">
    <source>
        <dbReference type="ARBA" id="ARBA00022989"/>
    </source>
</evidence>
<evidence type="ECO:0000256" key="6">
    <source>
        <dbReference type="ARBA" id="ARBA00023136"/>
    </source>
</evidence>
<evidence type="ECO:0000313" key="10">
    <source>
        <dbReference type="EMBL" id="MBB2902528.1"/>
    </source>
</evidence>
<feature type="transmembrane region" description="Helical" evidence="7">
    <location>
        <begin position="40"/>
        <end position="59"/>
    </location>
</feature>
<dbReference type="PANTHER" id="PTHR30353:SF0">
    <property type="entry name" value="TRANSMEMBRANE PROTEIN"/>
    <property type="match status" value="1"/>
</dbReference>
<comment type="subcellular location">
    <subcellularLocation>
        <location evidence="1 7">Cell membrane</location>
        <topology evidence="1 7">Multi-pass membrane protein</topology>
    </subcellularLocation>
</comment>
<dbReference type="AlphaFoldDB" id="A0A7W4TP40"/>
<feature type="transmembrane region" description="Helical" evidence="7">
    <location>
        <begin position="80"/>
        <end position="100"/>
    </location>
</feature>
<reference evidence="10 11" key="2">
    <citation type="submission" date="2020-08" db="EMBL/GenBank/DDBJ databases">
        <authorList>
            <person name="Partida-Martinez L."/>
            <person name="Huntemann M."/>
            <person name="Clum A."/>
            <person name="Wang J."/>
            <person name="Palaniappan K."/>
            <person name="Ritter S."/>
            <person name="Chen I.-M."/>
            <person name="Stamatis D."/>
            <person name="Reddy T."/>
            <person name="O'Malley R."/>
            <person name="Daum C."/>
            <person name="Shapiro N."/>
            <person name="Ivanova N."/>
            <person name="Kyrpides N."/>
            <person name="Woyke T."/>
        </authorList>
    </citation>
    <scope>NUCLEOTIDE SEQUENCE [LARGE SCALE GENOMIC DNA]</scope>
    <source>
        <strain evidence="10 11">AS2.23</strain>
    </source>
</reference>
<comment type="caution">
    <text evidence="10">The sequence shown here is derived from an EMBL/GenBank/DDBJ whole genome shotgun (WGS) entry which is preliminary data.</text>
</comment>
<reference evidence="10 11" key="1">
    <citation type="submission" date="2020-08" db="EMBL/GenBank/DDBJ databases">
        <title>The Agave Microbiome: Exploring the role of microbial communities in plant adaptations to desert environments.</title>
        <authorList>
            <person name="Partida-Martinez L.P."/>
        </authorList>
    </citation>
    <scope>NUCLEOTIDE SEQUENCE [LARGE SCALE GENOMIC DNA]</scope>
    <source>
        <strain evidence="10 11">AS2.23</strain>
    </source>
</reference>
<protein>
    <submittedName>
        <fullName evidence="10">Membrane-associated protein</fullName>
    </submittedName>
</protein>
<keyword evidence="5 7" id="KW-1133">Transmembrane helix</keyword>
<dbReference type="Proteomes" id="UP000533269">
    <property type="component" value="Unassembled WGS sequence"/>
</dbReference>